<feature type="transmembrane region" description="Helical" evidence="1">
    <location>
        <begin position="73"/>
        <end position="104"/>
    </location>
</feature>
<feature type="transmembrane region" description="Helical" evidence="1">
    <location>
        <begin position="116"/>
        <end position="132"/>
    </location>
</feature>
<accession>A0A7C5VQU8</accession>
<keyword evidence="1" id="KW-0472">Membrane</keyword>
<dbReference type="EMBL" id="DSZY01000030">
    <property type="protein sequence ID" value="HGU40873.1"/>
    <property type="molecule type" value="Genomic_DNA"/>
</dbReference>
<evidence type="ECO:0000313" key="2">
    <source>
        <dbReference type="EMBL" id="HGU40873.1"/>
    </source>
</evidence>
<sequence>MLKKGIIFSMADSIISLLLLFTLYVWSAYKLHLATFLVDREIFNFFVLYVPTLLFFTSLFFNLEDTFKEVKRLLWYSLVPVVAFKIGWYGLSFNLAFPICYAISNVLVKPDFKKRTSLIVFNGIAILILVVWRSI</sequence>
<name>A0A7C5VQU8_9BACT</name>
<feature type="transmembrane region" description="Helical" evidence="1">
    <location>
        <begin position="7"/>
        <end position="27"/>
    </location>
</feature>
<gene>
    <name evidence="2" type="ORF">ENT77_06710</name>
</gene>
<keyword evidence="1" id="KW-0812">Transmembrane</keyword>
<keyword evidence="1" id="KW-1133">Transmembrane helix</keyword>
<organism evidence="2">
    <name type="scientific">Fervidobacterium thailandense</name>
    <dbReference type="NCBI Taxonomy" id="1008305"/>
    <lineage>
        <taxon>Bacteria</taxon>
        <taxon>Thermotogati</taxon>
        <taxon>Thermotogota</taxon>
        <taxon>Thermotogae</taxon>
        <taxon>Thermotogales</taxon>
        <taxon>Fervidobacteriaceae</taxon>
        <taxon>Fervidobacterium</taxon>
    </lineage>
</organism>
<comment type="caution">
    <text evidence="2">The sequence shown here is derived from an EMBL/GenBank/DDBJ whole genome shotgun (WGS) entry which is preliminary data.</text>
</comment>
<reference evidence="2" key="1">
    <citation type="journal article" date="2020" name="mSystems">
        <title>Genome- and Community-Level Interaction Insights into Carbon Utilization and Element Cycling Functions of Hydrothermarchaeota in Hydrothermal Sediment.</title>
        <authorList>
            <person name="Zhou Z."/>
            <person name="Liu Y."/>
            <person name="Xu W."/>
            <person name="Pan J."/>
            <person name="Luo Z.H."/>
            <person name="Li M."/>
        </authorList>
    </citation>
    <scope>NUCLEOTIDE SEQUENCE [LARGE SCALE GENOMIC DNA]</scope>
    <source>
        <strain evidence="2">SpSt-609</strain>
    </source>
</reference>
<dbReference type="AlphaFoldDB" id="A0A7C5VQU8"/>
<evidence type="ECO:0000256" key="1">
    <source>
        <dbReference type="SAM" id="Phobius"/>
    </source>
</evidence>
<proteinExistence type="predicted"/>
<protein>
    <submittedName>
        <fullName evidence="2">Uncharacterized protein</fullName>
    </submittedName>
</protein>
<feature type="transmembrane region" description="Helical" evidence="1">
    <location>
        <begin position="42"/>
        <end position="61"/>
    </location>
</feature>